<dbReference type="AlphaFoldDB" id="B0CAG1"/>
<proteinExistence type="predicted"/>
<dbReference type="STRING" id="329726.AM1_4045"/>
<organism evidence="1 2">
    <name type="scientific">Acaryochloris marina (strain MBIC 11017)</name>
    <dbReference type="NCBI Taxonomy" id="329726"/>
    <lineage>
        <taxon>Bacteria</taxon>
        <taxon>Bacillati</taxon>
        <taxon>Cyanobacteriota</taxon>
        <taxon>Cyanophyceae</taxon>
        <taxon>Acaryochloridales</taxon>
        <taxon>Acaryochloridaceae</taxon>
        <taxon>Acaryochloris</taxon>
    </lineage>
</organism>
<protein>
    <submittedName>
        <fullName evidence="1">Uncharacterized protein</fullName>
    </submittedName>
</protein>
<evidence type="ECO:0000313" key="2">
    <source>
        <dbReference type="Proteomes" id="UP000000268"/>
    </source>
</evidence>
<dbReference type="KEGG" id="amr:AM1_4045"/>
<gene>
    <name evidence="1" type="ordered locus">AM1_4045</name>
</gene>
<dbReference type="HOGENOM" id="CLU_3283123_0_0_3"/>
<evidence type="ECO:0000313" key="1">
    <source>
        <dbReference type="EMBL" id="ABW29027.1"/>
    </source>
</evidence>
<name>B0CAG1_ACAM1</name>
<keyword evidence="2" id="KW-1185">Reference proteome</keyword>
<dbReference type="Proteomes" id="UP000000268">
    <property type="component" value="Chromosome"/>
</dbReference>
<sequence>MAPLFWIAIFTGVISIVKGLALSRDPSMGFLTQILSVQHY</sequence>
<accession>B0CAG1</accession>
<reference evidence="1 2" key="1">
    <citation type="journal article" date="2008" name="Proc. Natl. Acad. Sci. U.S.A.">
        <title>Niche adaptation and genome expansion in the chlorophyll d-producing cyanobacterium Acaryochloris marina.</title>
        <authorList>
            <person name="Swingley W.D."/>
            <person name="Chen M."/>
            <person name="Cheung P.C."/>
            <person name="Conrad A.L."/>
            <person name="Dejesa L.C."/>
            <person name="Hao J."/>
            <person name="Honchak B.M."/>
            <person name="Karbach L.E."/>
            <person name="Kurdoglu A."/>
            <person name="Lahiri S."/>
            <person name="Mastrian S.D."/>
            <person name="Miyashita H."/>
            <person name="Page L."/>
            <person name="Ramakrishna P."/>
            <person name="Satoh S."/>
            <person name="Sattley W.M."/>
            <person name="Shimada Y."/>
            <person name="Taylor H.L."/>
            <person name="Tomo T."/>
            <person name="Tsuchiya T."/>
            <person name="Wang Z.T."/>
            <person name="Raymond J."/>
            <person name="Mimuro M."/>
            <person name="Blankenship R.E."/>
            <person name="Touchman J.W."/>
        </authorList>
    </citation>
    <scope>NUCLEOTIDE SEQUENCE [LARGE SCALE GENOMIC DNA]</scope>
    <source>
        <strain evidence="2">MBIC 11017</strain>
    </source>
</reference>
<dbReference type="EMBL" id="CP000828">
    <property type="protein sequence ID" value="ABW29027.1"/>
    <property type="molecule type" value="Genomic_DNA"/>
</dbReference>